<evidence type="ECO:0000256" key="7">
    <source>
        <dbReference type="ARBA" id="ARBA00023136"/>
    </source>
</evidence>
<dbReference type="Pfam" id="PF02823">
    <property type="entry name" value="ATP-synt_DE_N"/>
    <property type="match status" value="1"/>
</dbReference>
<keyword evidence="8 10" id="KW-0139">CF(1)</keyword>
<evidence type="ECO:0000256" key="5">
    <source>
        <dbReference type="ARBA" id="ARBA00022781"/>
    </source>
</evidence>
<dbReference type="PANTHER" id="PTHR13822">
    <property type="entry name" value="ATP SYNTHASE DELTA/EPSILON CHAIN"/>
    <property type="match status" value="1"/>
</dbReference>
<dbReference type="GO" id="GO:0005886">
    <property type="term" value="C:plasma membrane"/>
    <property type="evidence" value="ECO:0007669"/>
    <property type="project" value="UniProtKB-SubCell"/>
</dbReference>
<dbReference type="GO" id="GO:0046933">
    <property type="term" value="F:proton-transporting ATP synthase activity, rotational mechanism"/>
    <property type="evidence" value="ECO:0007669"/>
    <property type="project" value="UniProtKB-UniRule"/>
</dbReference>
<dbReference type="Proteomes" id="UP000193307">
    <property type="component" value="Unassembled WGS sequence"/>
</dbReference>
<dbReference type="CDD" id="cd12152">
    <property type="entry name" value="F1-ATPase_delta"/>
    <property type="match status" value="1"/>
</dbReference>
<evidence type="ECO:0000256" key="8">
    <source>
        <dbReference type="ARBA" id="ARBA00023196"/>
    </source>
</evidence>
<evidence type="ECO:0000256" key="1">
    <source>
        <dbReference type="ARBA" id="ARBA00003543"/>
    </source>
</evidence>
<dbReference type="AlphaFoldDB" id="A0A1Y5RDC0"/>
<keyword evidence="7 10" id="KW-0472">Membrane</keyword>
<dbReference type="SUPFAM" id="SSF51344">
    <property type="entry name" value="Epsilon subunit of F1F0-ATP synthase N-terminal domain"/>
    <property type="match status" value="1"/>
</dbReference>
<evidence type="ECO:0000256" key="6">
    <source>
        <dbReference type="ARBA" id="ARBA00023065"/>
    </source>
</evidence>
<evidence type="ECO:0000256" key="3">
    <source>
        <dbReference type="ARBA" id="ARBA00005712"/>
    </source>
</evidence>
<dbReference type="EMBL" id="FWFW01000001">
    <property type="protein sequence ID" value="SLN12088.1"/>
    <property type="molecule type" value="Genomic_DNA"/>
</dbReference>
<keyword evidence="4 10" id="KW-0813">Transport</keyword>
<dbReference type="OrthoDB" id="9799969at2"/>
<evidence type="ECO:0000256" key="10">
    <source>
        <dbReference type="HAMAP-Rule" id="MF_00530"/>
    </source>
</evidence>
<dbReference type="NCBIfam" id="NF009978">
    <property type="entry name" value="PRK13443.1"/>
    <property type="match status" value="1"/>
</dbReference>
<evidence type="ECO:0000256" key="2">
    <source>
        <dbReference type="ARBA" id="ARBA00004184"/>
    </source>
</evidence>
<dbReference type="Gene3D" id="2.60.15.10">
    <property type="entry name" value="F0F1 ATP synthase delta/epsilon subunit, N-terminal"/>
    <property type="match status" value="1"/>
</dbReference>
<dbReference type="InterPro" id="IPR001469">
    <property type="entry name" value="ATP_synth_F1_dsu/esu"/>
</dbReference>
<comment type="subunit">
    <text evidence="10">F-type ATPases have 2 components, CF(1) - the catalytic core - and CF(0) - the membrane proton channel. CF(1) has five subunits: alpha(3), beta(3), gamma(1), delta(1), epsilon(1). CF(0) has three main subunits: a, b and c.</text>
</comment>
<dbReference type="STRING" id="658057.SAMN04488032_101543"/>
<dbReference type="RefSeq" id="WP_085847039.1">
    <property type="nucleotide sequence ID" value="NZ_FNZV01000001.1"/>
</dbReference>
<dbReference type="PANTHER" id="PTHR13822:SF10">
    <property type="entry name" value="ATP SYNTHASE EPSILON CHAIN, CHLOROPLASTIC"/>
    <property type="match status" value="1"/>
</dbReference>
<evidence type="ECO:0000259" key="11">
    <source>
        <dbReference type="Pfam" id="PF02823"/>
    </source>
</evidence>
<name>A0A1Y5RDC0_9RHOB</name>
<evidence type="ECO:0000256" key="4">
    <source>
        <dbReference type="ARBA" id="ARBA00022448"/>
    </source>
</evidence>
<keyword evidence="6 10" id="KW-0406">Ion transport</keyword>
<dbReference type="InterPro" id="IPR020546">
    <property type="entry name" value="ATP_synth_F1_dsu/esu_N"/>
</dbReference>
<gene>
    <name evidence="12" type="primary">atpC_1</name>
    <name evidence="10" type="synonym">atpC</name>
    <name evidence="12" type="ORF">PAM7971_00104</name>
</gene>
<protein>
    <recommendedName>
        <fullName evidence="10">ATP synthase epsilon chain</fullName>
    </recommendedName>
    <alternativeName>
        <fullName evidence="10">ATP synthase F1 sector epsilon subunit</fullName>
    </alternativeName>
    <alternativeName>
        <fullName evidence="10">F-ATPase epsilon subunit</fullName>
    </alternativeName>
</protein>
<keyword evidence="5 10" id="KW-0375">Hydrogen ion transport</keyword>
<dbReference type="GO" id="GO:0012505">
    <property type="term" value="C:endomembrane system"/>
    <property type="evidence" value="ECO:0007669"/>
    <property type="project" value="UniProtKB-SubCell"/>
</dbReference>
<proteinExistence type="inferred from homology"/>
<keyword evidence="13" id="KW-1185">Reference proteome</keyword>
<accession>A0A1Y5RDC0</accession>
<keyword evidence="10" id="KW-1003">Cell membrane</keyword>
<evidence type="ECO:0000313" key="12">
    <source>
        <dbReference type="EMBL" id="SLN12088.1"/>
    </source>
</evidence>
<evidence type="ECO:0000256" key="9">
    <source>
        <dbReference type="ARBA" id="ARBA00023310"/>
    </source>
</evidence>
<evidence type="ECO:0000313" key="13">
    <source>
        <dbReference type="Proteomes" id="UP000193307"/>
    </source>
</evidence>
<keyword evidence="9 10" id="KW-0066">ATP synthesis</keyword>
<feature type="domain" description="ATP synthase F1 complex delta/epsilon subunit N-terminal" evidence="11">
    <location>
        <begin position="6"/>
        <end position="83"/>
    </location>
</feature>
<dbReference type="HAMAP" id="MF_00530">
    <property type="entry name" value="ATP_synth_epsil_bac"/>
    <property type="match status" value="1"/>
</dbReference>
<dbReference type="InterPro" id="IPR036771">
    <property type="entry name" value="ATPsynth_dsu/esu_N"/>
</dbReference>
<comment type="subcellular location">
    <subcellularLocation>
        <location evidence="10">Cell membrane</location>
        <topology evidence="10">Peripheral membrane protein</topology>
    </subcellularLocation>
    <subcellularLocation>
        <location evidence="2">Endomembrane system</location>
        <topology evidence="2">Peripheral membrane protein</topology>
    </subcellularLocation>
</comment>
<sequence length="136" mass="14284">MANTVQFDLVSPERKLASVVATEVQIPGADGDLTAMAGHEPTILSLRPGFLTIKGADGEEQFVVTGGFAELSADAISVLAEMALPTSEVTPEILAELVSTATQAHETAAVDTQHETQKLLADLIHIAEHLGFDAHL</sequence>
<organism evidence="12 13">
    <name type="scientific">Pacificibacter marinus</name>
    <dbReference type="NCBI Taxonomy" id="658057"/>
    <lineage>
        <taxon>Bacteria</taxon>
        <taxon>Pseudomonadati</taxon>
        <taxon>Pseudomonadota</taxon>
        <taxon>Alphaproteobacteria</taxon>
        <taxon>Rhodobacterales</taxon>
        <taxon>Roseobacteraceae</taxon>
        <taxon>Pacificibacter</taxon>
    </lineage>
</organism>
<reference evidence="12 13" key="1">
    <citation type="submission" date="2017-03" db="EMBL/GenBank/DDBJ databases">
        <authorList>
            <person name="Afonso C.L."/>
            <person name="Miller P.J."/>
            <person name="Scott M.A."/>
            <person name="Spackman E."/>
            <person name="Goraichik I."/>
            <person name="Dimitrov K.M."/>
            <person name="Suarez D.L."/>
            <person name="Swayne D.E."/>
        </authorList>
    </citation>
    <scope>NUCLEOTIDE SEQUENCE [LARGE SCALE GENOMIC DNA]</scope>
    <source>
        <strain evidence="12 13">CECT 7971</strain>
    </source>
</reference>
<comment type="similarity">
    <text evidence="3 10">Belongs to the ATPase epsilon chain family.</text>
</comment>
<dbReference type="GO" id="GO:0045259">
    <property type="term" value="C:proton-transporting ATP synthase complex"/>
    <property type="evidence" value="ECO:0007669"/>
    <property type="project" value="UniProtKB-KW"/>
</dbReference>
<dbReference type="GO" id="GO:0005524">
    <property type="term" value="F:ATP binding"/>
    <property type="evidence" value="ECO:0007669"/>
    <property type="project" value="UniProtKB-UniRule"/>
</dbReference>
<comment type="function">
    <text evidence="1 10">Produces ATP from ADP in the presence of a proton gradient across the membrane.</text>
</comment>